<evidence type="ECO:0000313" key="2">
    <source>
        <dbReference type="Proteomes" id="UP000323671"/>
    </source>
</evidence>
<organism evidence="1 2">
    <name type="scientific">Oryzomicrobium terrae</name>
    <dbReference type="NCBI Taxonomy" id="1735038"/>
    <lineage>
        <taxon>Bacteria</taxon>
        <taxon>Pseudomonadati</taxon>
        <taxon>Pseudomonadota</taxon>
        <taxon>Betaproteobacteria</taxon>
        <taxon>Rhodocyclales</taxon>
        <taxon>Rhodocyclaceae</taxon>
        <taxon>Oryzomicrobium</taxon>
    </lineage>
</organism>
<dbReference type="KEGG" id="otr:OTERR_20320"/>
<name>A0A5C1EB93_9RHOO</name>
<evidence type="ECO:0000313" key="1">
    <source>
        <dbReference type="EMBL" id="QEL65508.1"/>
    </source>
</evidence>
<proteinExistence type="predicted"/>
<gene>
    <name evidence="1" type="ORF">OTERR_20320</name>
</gene>
<keyword evidence="2" id="KW-1185">Reference proteome</keyword>
<dbReference type="EMBL" id="CP022579">
    <property type="protein sequence ID" value="QEL65508.1"/>
    <property type="molecule type" value="Genomic_DNA"/>
</dbReference>
<dbReference type="Proteomes" id="UP000323671">
    <property type="component" value="Chromosome"/>
</dbReference>
<sequence length="48" mass="5557">MLSSARFVAAELNETAFANQKRERVNYIRRPYTVQILEAWVSGLNQQS</sequence>
<protein>
    <submittedName>
        <fullName evidence="1">Uncharacterized protein</fullName>
    </submittedName>
</protein>
<reference evidence="1 2" key="1">
    <citation type="submission" date="2017-07" db="EMBL/GenBank/DDBJ databases">
        <title>Complete genome sequence of Oryzomicrobium terrae TPP412.</title>
        <authorList>
            <person name="Chiu L.-W."/>
            <person name="Lo K.-J."/>
            <person name="Tsai Y.-M."/>
            <person name="Lin S.-S."/>
            <person name="Kuo C.-H."/>
            <person name="Liu C.-T."/>
        </authorList>
    </citation>
    <scope>NUCLEOTIDE SEQUENCE [LARGE SCALE GENOMIC DNA]</scope>
    <source>
        <strain evidence="1 2">TPP412</strain>
    </source>
</reference>
<dbReference type="AlphaFoldDB" id="A0A5C1EB93"/>
<accession>A0A5C1EB93</accession>